<sequence length="222" mass="24357">MDQFLAGADIPISAGNIEFWGYIHSEDWYLGTSRHSFTGGMFQNQLDWVDGVIIADYNISPFFTDPYATSYPPVTQWSDVVFISWITHAPNAAAIQGLKRVVRAGVANDDTKAQIQRAFVASGLATVPTWPGHRFEINPFTFIDPSTGSLAEPFMAMLGSKNGAGIVYLLATHRAALGLKFINAIRVWAEKEWSTSGALTEENLADLVPSMIFEIVDTPRGP</sequence>
<evidence type="ECO:0000313" key="1">
    <source>
        <dbReference type="EMBL" id="APA08623.1"/>
    </source>
</evidence>
<dbReference type="AlphaFoldDB" id="A0A1D9Q245"/>
<organism evidence="1 2">
    <name type="scientific">Sclerotinia sclerotiorum (strain ATCC 18683 / 1980 / Ss-1)</name>
    <name type="common">White mold</name>
    <name type="synonym">Whetzelinia sclerotiorum</name>
    <dbReference type="NCBI Taxonomy" id="665079"/>
    <lineage>
        <taxon>Eukaryota</taxon>
        <taxon>Fungi</taxon>
        <taxon>Dikarya</taxon>
        <taxon>Ascomycota</taxon>
        <taxon>Pezizomycotina</taxon>
        <taxon>Leotiomycetes</taxon>
        <taxon>Helotiales</taxon>
        <taxon>Sclerotiniaceae</taxon>
        <taxon>Sclerotinia</taxon>
    </lineage>
</organism>
<dbReference type="Proteomes" id="UP000177798">
    <property type="component" value="Chromosome 4"/>
</dbReference>
<protein>
    <submittedName>
        <fullName evidence="1">Uncharacterized protein</fullName>
    </submittedName>
</protein>
<reference evidence="2" key="1">
    <citation type="journal article" date="2017" name="Genome Biol. Evol.">
        <title>The complete genome sequence of the phytopathogenic fungus Sclerotinia sclerotiorum reveals insights into the genome architecture of broad host range pathogens.</title>
        <authorList>
            <person name="Derbyshire M."/>
            <person name="Denton-Giles M."/>
            <person name="Hegedus D."/>
            <person name="Seifbarghy S."/>
            <person name="Rollins J."/>
            <person name="van Kan J."/>
            <person name="Seidl M.F."/>
            <person name="Faino L."/>
            <person name="Mbengue M."/>
            <person name="Navaud O."/>
            <person name="Raffaele S."/>
            <person name="Hammond-Kosack K."/>
            <person name="Heard S."/>
            <person name="Oliver R."/>
        </authorList>
    </citation>
    <scope>NUCLEOTIDE SEQUENCE [LARGE SCALE GENOMIC DNA]</scope>
    <source>
        <strain evidence="2">ATCC 18683 / 1980 / Ss-1</strain>
    </source>
</reference>
<dbReference type="OrthoDB" id="3529275at2759"/>
<dbReference type="VEuPathDB" id="FungiDB:sscle_04g033930"/>
<evidence type="ECO:0000313" key="2">
    <source>
        <dbReference type="Proteomes" id="UP000177798"/>
    </source>
</evidence>
<accession>A0A1D9Q245</accession>
<proteinExistence type="predicted"/>
<name>A0A1D9Q245_SCLS1</name>
<gene>
    <name evidence="1" type="ORF">sscle_04g033930</name>
</gene>
<dbReference type="EMBL" id="CP017817">
    <property type="protein sequence ID" value="APA08623.1"/>
    <property type="molecule type" value="Genomic_DNA"/>
</dbReference>